<dbReference type="InterPro" id="IPR014917">
    <property type="entry name" value="DUF1800"/>
</dbReference>
<gene>
    <name evidence="1" type="ORF">ACFSQZ_07435</name>
</gene>
<sequence>MKKNQKREGYFTGAPCLKLLALGATLSVAEANPTIFEAESMSLSSFIVRDSGFTSSQQYIQIRGAAGTASTVYNGADILANIAVTYFDESDGVSEYTLNLNGTEIAAWSADQILEGAAVTLGNLVTAQIPRVALQNGDTLSLTVTRDAGEYGRVDSISISEIVEAESLQLSGYNPSTVAVASGGSVILTGAEGTAIFSFTGPSGYYAIDTHYFDESDGESVYSLAVDGVRVDSWTANKNLGSAAPTVEALTSHKTDWIYLESGSVVGLTGTRSNGEFGRVDYLEISPSQSYIEVCQASHFLSHASMGGSRQEIHALAKRISEIGHLEACEEWIDAQFALPRGENLLDLALYHQNYYAIDPLESVNIHNFEYAWWDQATTSEEQLRHRTAFALSQIFVTSSVYWGNLERHNIWRSYTSYYDKLLNNAFTSHRDILQDITYDPFMGVWLTYAHNSKGDEELDIFPDENYAREVMQLFSCGVYSLNQDGNYQFDSNGNLIENYDNDDIREMAKVFTGLSLSNADGSLPNFLAPPVTRSGSYENEMVMVEAYHDVSEKVLLTGEVLTAGSSGDADISSALDALAYHPSTAPYLSRELIKRFTSSNPSSAYVARVSQSWRGEGQYGGDGSVGNMKNVLKAILLDPEVREVIEFSGIANSANISSDNVTVASSDSLSGRIKEPILQWTQLYRYLEPTTTAASGMLLYPPRTKKAASDMTPHFGQVPMRAPSVFNYYDTEHSPGSGPIAAAKSAFDIEFVSPETQTLSDHVIHDFEECLAMMEDTRTTSYLNYIQENAYVEFTWLQRMIEMDIPLEQFVRDVNRELCHGQMSKEARDVLVSSVESSTANKQEQFAQALTLIFSSPYYTLSF</sequence>
<organism evidence="1 2">
    <name type="scientific">Rubritalea spongiae</name>
    <dbReference type="NCBI Taxonomy" id="430797"/>
    <lineage>
        <taxon>Bacteria</taxon>
        <taxon>Pseudomonadati</taxon>
        <taxon>Verrucomicrobiota</taxon>
        <taxon>Verrucomicrobiia</taxon>
        <taxon>Verrucomicrobiales</taxon>
        <taxon>Rubritaleaceae</taxon>
        <taxon>Rubritalea</taxon>
    </lineage>
</organism>
<dbReference type="RefSeq" id="WP_377094363.1">
    <property type="nucleotide sequence ID" value="NZ_JBHSJM010000001.1"/>
</dbReference>
<reference evidence="2" key="1">
    <citation type="journal article" date="2019" name="Int. J. Syst. Evol. Microbiol.">
        <title>The Global Catalogue of Microorganisms (GCM) 10K type strain sequencing project: providing services to taxonomists for standard genome sequencing and annotation.</title>
        <authorList>
            <consortium name="The Broad Institute Genomics Platform"/>
            <consortium name="The Broad Institute Genome Sequencing Center for Infectious Disease"/>
            <person name="Wu L."/>
            <person name="Ma J."/>
        </authorList>
    </citation>
    <scope>NUCLEOTIDE SEQUENCE [LARGE SCALE GENOMIC DNA]</scope>
    <source>
        <strain evidence="2">JCM 16545</strain>
    </source>
</reference>
<dbReference type="Proteomes" id="UP001597297">
    <property type="component" value="Unassembled WGS sequence"/>
</dbReference>
<evidence type="ECO:0000313" key="1">
    <source>
        <dbReference type="EMBL" id="MFD2276296.1"/>
    </source>
</evidence>
<protein>
    <submittedName>
        <fullName evidence="1">DUF1800 family protein</fullName>
    </submittedName>
</protein>
<dbReference type="Gene3D" id="2.60.120.260">
    <property type="entry name" value="Galactose-binding domain-like"/>
    <property type="match status" value="1"/>
</dbReference>
<evidence type="ECO:0000313" key="2">
    <source>
        <dbReference type="Proteomes" id="UP001597297"/>
    </source>
</evidence>
<accession>A0ABW5E1Q3</accession>
<keyword evidence="2" id="KW-1185">Reference proteome</keyword>
<comment type="caution">
    <text evidence="1">The sequence shown here is derived from an EMBL/GenBank/DDBJ whole genome shotgun (WGS) entry which is preliminary data.</text>
</comment>
<proteinExistence type="predicted"/>
<dbReference type="Pfam" id="PF08811">
    <property type="entry name" value="DUF1800"/>
    <property type="match status" value="1"/>
</dbReference>
<dbReference type="EMBL" id="JBHUJC010000020">
    <property type="protein sequence ID" value="MFD2276296.1"/>
    <property type="molecule type" value="Genomic_DNA"/>
</dbReference>
<dbReference type="PANTHER" id="PTHR43737">
    <property type="entry name" value="BLL7424 PROTEIN"/>
    <property type="match status" value="1"/>
</dbReference>
<name>A0ABW5E1Q3_9BACT</name>
<dbReference type="PANTHER" id="PTHR43737:SF1">
    <property type="entry name" value="DUF1501 DOMAIN-CONTAINING PROTEIN"/>
    <property type="match status" value="1"/>
</dbReference>